<accession>A0A9X1FNN7</accession>
<name>A0A9X1FNN7_9FLAO</name>
<dbReference type="EMBL" id="JAHWDP010000001">
    <property type="protein sequence ID" value="MBW2937214.1"/>
    <property type="molecule type" value="Genomic_DNA"/>
</dbReference>
<evidence type="ECO:0000313" key="1">
    <source>
        <dbReference type="EMBL" id="MBW2937214.1"/>
    </source>
</evidence>
<sequence>MLKKGIYIVFICLAFILNSCKGTKSVIGGETATSLSIQKVMSLHQGASPNFNTLASRVQVVYEDEDKQQSITVSLRMEKDKTIWIKASVLGITLAKAIITPDRVSYYETVSNTYFDGDFSLLSDWLSTHLDFEKTQSILLGQSIFNLDDSNYKVDVVNNLYKIQPKKQPFNFIHSLFLNPTSYKVVSGSVSQPNDNRLLSIRYGDYQFVEGSYYPSDILIDASEKDEKTKISVTYKNIDVNAPVSFPFEIPQGYEQIQLSK</sequence>
<dbReference type="AlphaFoldDB" id="A0A9X1FNN7"/>
<keyword evidence="2" id="KW-1185">Reference proteome</keyword>
<proteinExistence type="predicted"/>
<dbReference type="InterPro" id="IPR025634">
    <property type="entry name" value="DUF4292"/>
</dbReference>
<comment type="caution">
    <text evidence="1">The sequence shown here is derived from an EMBL/GenBank/DDBJ whole genome shotgun (WGS) entry which is preliminary data.</text>
</comment>
<reference evidence="1" key="1">
    <citation type="submission" date="2021-07" db="EMBL/GenBank/DDBJ databases">
        <title>Aureisphaera sp. CAU 1614 isolated from sea sediment.</title>
        <authorList>
            <person name="Kim W."/>
        </authorList>
    </citation>
    <scope>NUCLEOTIDE SEQUENCE</scope>
    <source>
        <strain evidence="1">CAU 1614</strain>
    </source>
</reference>
<evidence type="ECO:0000313" key="2">
    <source>
        <dbReference type="Proteomes" id="UP001138686"/>
    </source>
</evidence>
<organism evidence="1 2">
    <name type="scientific">Halomarinibacterium sedimenti</name>
    <dbReference type="NCBI Taxonomy" id="2857106"/>
    <lineage>
        <taxon>Bacteria</taxon>
        <taxon>Pseudomonadati</taxon>
        <taxon>Bacteroidota</taxon>
        <taxon>Flavobacteriia</taxon>
        <taxon>Flavobacteriales</taxon>
        <taxon>Flavobacteriaceae</taxon>
        <taxon>Halomarinibacterium</taxon>
    </lineage>
</organism>
<dbReference type="RefSeq" id="WP_219051442.1">
    <property type="nucleotide sequence ID" value="NZ_JAHWDP010000001.1"/>
</dbReference>
<gene>
    <name evidence="1" type="ORF">KXJ69_03800</name>
</gene>
<dbReference type="Proteomes" id="UP001138686">
    <property type="component" value="Unassembled WGS sequence"/>
</dbReference>
<protein>
    <submittedName>
        <fullName evidence="1">DUF4292 domain-containing protein</fullName>
    </submittedName>
</protein>
<dbReference type="Pfam" id="PF14125">
    <property type="entry name" value="DUF4292"/>
    <property type="match status" value="1"/>
</dbReference>